<reference evidence="1" key="1">
    <citation type="submission" date="2021-05" db="EMBL/GenBank/DDBJ databases">
        <authorList>
            <person name="Pan Q."/>
            <person name="Jouanno E."/>
            <person name="Zahm M."/>
            <person name="Klopp C."/>
            <person name="Cabau C."/>
            <person name="Louis A."/>
            <person name="Berthelot C."/>
            <person name="Parey E."/>
            <person name="Roest Crollius H."/>
            <person name="Montfort J."/>
            <person name="Robinson-Rechavi M."/>
            <person name="Bouchez O."/>
            <person name="Lampietro C."/>
            <person name="Lopez Roques C."/>
            <person name="Donnadieu C."/>
            <person name="Postlethwait J."/>
            <person name="Bobe J."/>
            <person name="Dillon D."/>
            <person name="Chandos A."/>
            <person name="von Hippel F."/>
            <person name="Guiguen Y."/>
        </authorList>
    </citation>
    <scope>NUCLEOTIDE SEQUENCE</scope>
    <source>
        <strain evidence="1">YG-Jan2019</strain>
    </source>
</reference>
<dbReference type="Proteomes" id="UP001157502">
    <property type="component" value="Chromosome 30"/>
</dbReference>
<keyword evidence="2" id="KW-1185">Reference proteome</keyword>
<evidence type="ECO:0000313" key="2">
    <source>
        <dbReference type="Proteomes" id="UP001157502"/>
    </source>
</evidence>
<dbReference type="EMBL" id="CM055757">
    <property type="protein sequence ID" value="KAJ7988904.1"/>
    <property type="molecule type" value="Genomic_DNA"/>
</dbReference>
<name>A0ACC2FC26_DALPE</name>
<organism evidence="1 2">
    <name type="scientific">Dallia pectoralis</name>
    <name type="common">Alaska blackfish</name>
    <dbReference type="NCBI Taxonomy" id="75939"/>
    <lineage>
        <taxon>Eukaryota</taxon>
        <taxon>Metazoa</taxon>
        <taxon>Chordata</taxon>
        <taxon>Craniata</taxon>
        <taxon>Vertebrata</taxon>
        <taxon>Euteleostomi</taxon>
        <taxon>Actinopterygii</taxon>
        <taxon>Neopterygii</taxon>
        <taxon>Teleostei</taxon>
        <taxon>Protacanthopterygii</taxon>
        <taxon>Esociformes</taxon>
        <taxon>Umbridae</taxon>
        <taxon>Dallia</taxon>
    </lineage>
</organism>
<comment type="caution">
    <text evidence="1">The sequence shown here is derived from an EMBL/GenBank/DDBJ whole genome shotgun (WGS) entry which is preliminary data.</text>
</comment>
<proteinExistence type="predicted"/>
<sequence length="283" mass="32195">MSSEKANPLPSFSSEYSAWDLRLQVIGLGFAFYTAVFLVTHLVSRTFSQTYRSLPAKEKVFWSLAATRAAFGLQSTVAGLRTLTEDSAMSRDRVTGQEDWSWFTLLAATGFFLFENVALHTSGVVFKSFDLPLATHHFFALSGFAGAVFWDSTGHYLAMVTLLLEMSTPFTCVSWMVLKMGWAGTVFWRANQWVMIHMFHCRMVLTYYMWWVSWRHWGDISQNVALPQRILFYTGLALLTVIINPIWTHRKTMQLLNPVDWNFGDKPTPNGHVGVGEEKPHAS</sequence>
<protein>
    <submittedName>
        <fullName evidence="1">Uncharacterized protein</fullName>
    </submittedName>
</protein>
<evidence type="ECO:0000313" key="1">
    <source>
        <dbReference type="EMBL" id="KAJ7988904.1"/>
    </source>
</evidence>
<accession>A0ACC2FC26</accession>
<gene>
    <name evidence="1" type="ORF">DPEC_G00314020</name>
</gene>